<comment type="caution">
    <text evidence="2">The sequence shown here is derived from an EMBL/GenBank/DDBJ whole genome shotgun (WGS) entry which is preliminary data.</text>
</comment>
<reference evidence="2" key="1">
    <citation type="submission" date="2021-11" db="EMBL/GenBank/DDBJ databases">
        <authorList>
            <person name="Qingchun L."/>
            <person name="Dong Z."/>
            <person name="Zongwei Q."/>
            <person name="Jia Z."/>
            <person name="Duotao L."/>
        </authorList>
    </citation>
    <scope>NUCLEOTIDE SEQUENCE</scope>
    <source>
        <strain evidence="2">WLY-B-L2</strain>
    </source>
</reference>
<organism evidence="2 3">
    <name type="scientific">Clostridium aromativorans</name>
    <dbReference type="NCBI Taxonomy" id="2836848"/>
    <lineage>
        <taxon>Bacteria</taxon>
        <taxon>Bacillati</taxon>
        <taxon>Bacillota</taxon>
        <taxon>Clostridia</taxon>
        <taxon>Eubacteriales</taxon>
        <taxon>Clostridiaceae</taxon>
        <taxon>Clostridium</taxon>
    </lineage>
</organism>
<dbReference type="SUPFAM" id="SSF88723">
    <property type="entry name" value="PIN domain-like"/>
    <property type="match status" value="1"/>
</dbReference>
<accession>A0ABS8NCI6</accession>
<evidence type="ECO:0000313" key="2">
    <source>
        <dbReference type="EMBL" id="MCC9296810.1"/>
    </source>
</evidence>
<dbReference type="EMBL" id="JAJJPB010000052">
    <property type="protein sequence ID" value="MCC9296810.1"/>
    <property type="molecule type" value="Genomic_DNA"/>
</dbReference>
<proteinExistence type="predicted"/>
<dbReference type="NCBIfam" id="TIGR00305">
    <property type="entry name" value="putative toxin-antitoxin system toxin component, PIN family"/>
    <property type="match status" value="1"/>
</dbReference>
<keyword evidence="3" id="KW-1185">Reference proteome</keyword>
<dbReference type="Proteomes" id="UP001165422">
    <property type="component" value="Unassembled WGS sequence"/>
</dbReference>
<evidence type="ECO:0000313" key="3">
    <source>
        <dbReference type="Proteomes" id="UP001165422"/>
    </source>
</evidence>
<dbReference type="Pfam" id="PF13470">
    <property type="entry name" value="PIN_3"/>
    <property type="match status" value="1"/>
</dbReference>
<dbReference type="PANTHER" id="PTHR34610">
    <property type="entry name" value="SSL7007 PROTEIN"/>
    <property type="match status" value="1"/>
</dbReference>
<protein>
    <submittedName>
        <fullName evidence="2">Toxin-antitoxin system toxin component, PIN family</fullName>
    </submittedName>
</protein>
<dbReference type="InterPro" id="IPR029060">
    <property type="entry name" value="PIN-like_dom_sf"/>
</dbReference>
<feature type="domain" description="PIN" evidence="1">
    <location>
        <begin position="3"/>
        <end position="133"/>
    </location>
</feature>
<dbReference type="PANTHER" id="PTHR34610:SF3">
    <property type="entry name" value="SSL7007 PROTEIN"/>
    <property type="match status" value="1"/>
</dbReference>
<evidence type="ECO:0000259" key="1">
    <source>
        <dbReference type="Pfam" id="PF13470"/>
    </source>
</evidence>
<sequence>MEVIVDTNILIDAIFDQLNCEDCWEILHLIRKKDITPIMSKGLLKEYIFIPSKVVINALIKTLNQKGFIDSVVEELMATLYDCYSDVCEMIINNSKIVNVSSRGKFCIEDPEDNKIINLAIDSDCPIIITKNDRHFECVYHKQIKTCTGKQIEIYNPNNFINMMRR</sequence>
<dbReference type="InterPro" id="IPR002850">
    <property type="entry name" value="PIN_toxin-like"/>
</dbReference>
<gene>
    <name evidence="2" type="ORF">LN736_18405</name>
</gene>
<dbReference type="RefSeq" id="WP_150358687.1">
    <property type="nucleotide sequence ID" value="NZ_JAJJPB010000052.1"/>
</dbReference>
<dbReference type="InterPro" id="IPR002716">
    <property type="entry name" value="PIN_dom"/>
</dbReference>
<name>A0ABS8NCI6_9CLOT</name>